<dbReference type="KEGG" id="tot:TOT_020000452"/>
<keyword evidence="2" id="KW-1185">Reference proteome</keyword>
<sequence>MADAEVYGASDALSLYRNKTKFFKIQLHSEKPILGAVMVIVSPLALLR</sequence>
<protein>
    <submittedName>
        <fullName evidence="1">Uncharacterized protein</fullName>
    </submittedName>
</protein>
<proteinExistence type="predicted"/>
<reference evidence="1 2" key="1">
    <citation type="journal article" date="2012" name="MBio">
        <title>Comparative genome analysis of three eukaryotic parasites with differing abilities to transform leukocytes reveals key mediators of Theileria-induced leukocyte transformation.</title>
        <authorList>
            <person name="Hayashida K."/>
            <person name="Hara Y."/>
            <person name="Abe T."/>
            <person name="Yamasaki C."/>
            <person name="Toyoda A."/>
            <person name="Kosuge T."/>
            <person name="Suzuki Y."/>
            <person name="Sato Y."/>
            <person name="Kawashima S."/>
            <person name="Katayama T."/>
            <person name="Wakaguri H."/>
            <person name="Inoue N."/>
            <person name="Homma K."/>
            <person name="Tada-Umezaki M."/>
            <person name="Yagi Y."/>
            <person name="Fujii Y."/>
            <person name="Habara T."/>
            <person name="Kanehisa M."/>
            <person name="Watanabe H."/>
            <person name="Ito K."/>
            <person name="Gojobori T."/>
            <person name="Sugawara H."/>
            <person name="Imanishi T."/>
            <person name="Weir W."/>
            <person name="Gardner M."/>
            <person name="Pain A."/>
            <person name="Shiels B."/>
            <person name="Hattori M."/>
            <person name="Nene V."/>
            <person name="Sugimoto C."/>
        </authorList>
    </citation>
    <scope>NUCLEOTIDE SEQUENCE [LARGE SCALE GENOMIC DNA]</scope>
    <source>
        <strain evidence="1 2">Shintoku</strain>
    </source>
</reference>
<accession>J4D7H5</accession>
<dbReference type="RefSeq" id="XP_009690491.1">
    <property type="nucleotide sequence ID" value="XM_009692196.1"/>
</dbReference>
<evidence type="ECO:0000313" key="2">
    <source>
        <dbReference type="Proteomes" id="UP000003786"/>
    </source>
</evidence>
<dbReference type="AlphaFoldDB" id="J4D7H5"/>
<gene>
    <name evidence="1" type="ORF">TOT_020000452</name>
</gene>
<dbReference type="GeneID" id="20714599"/>
<dbReference type="EMBL" id="AP011947">
    <property type="protein sequence ID" value="BAM40190.1"/>
    <property type="molecule type" value="Genomic_DNA"/>
</dbReference>
<dbReference type="Proteomes" id="UP000003786">
    <property type="component" value="Chromosome 2"/>
</dbReference>
<dbReference type="VEuPathDB" id="PiroplasmaDB:TOT_020000452"/>
<evidence type="ECO:0000313" key="1">
    <source>
        <dbReference type="EMBL" id="BAM40190.1"/>
    </source>
</evidence>
<organism evidence="1 2">
    <name type="scientific">Theileria orientalis strain Shintoku</name>
    <dbReference type="NCBI Taxonomy" id="869250"/>
    <lineage>
        <taxon>Eukaryota</taxon>
        <taxon>Sar</taxon>
        <taxon>Alveolata</taxon>
        <taxon>Apicomplexa</taxon>
        <taxon>Aconoidasida</taxon>
        <taxon>Piroplasmida</taxon>
        <taxon>Theileriidae</taxon>
        <taxon>Theileria</taxon>
    </lineage>
</organism>
<name>J4D7H5_THEOR</name>